<feature type="coiled-coil region" evidence="1">
    <location>
        <begin position="60"/>
        <end position="94"/>
    </location>
</feature>
<keyword evidence="1" id="KW-0175">Coiled coil</keyword>
<dbReference type="EMBL" id="JEMT01008683">
    <property type="protein sequence ID" value="EXX78744.1"/>
    <property type="molecule type" value="Genomic_DNA"/>
</dbReference>
<protein>
    <submittedName>
        <fullName evidence="2">Uncharacterized protein</fullName>
    </submittedName>
</protein>
<evidence type="ECO:0000313" key="3">
    <source>
        <dbReference type="Proteomes" id="UP000022910"/>
    </source>
</evidence>
<keyword evidence="3" id="KW-1185">Reference proteome</keyword>
<evidence type="ECO:0000313" key="2">
    <source>
        <dbReference type="EMBL" id="EXX78744.1"/>
    </source>
</evidence>
<organism evidence="2 3">
    <name type="scientific">Rhizophagus irregularis (strain DAOM 197198w)</name>
    <name type="common">Glomus intraradices</name>
    <dbReference type="NCBI Taxonomy" id="1432141"/>
    <lineage>
        <taxon>Eukaryota</taxon>
        <taxon>Fungi</taxon>
        <taxon>Fungi incertae sedis</taxon>
        <taxon>Mucoromycota</taxon>
        <taxon>Glomeromycotina</taxon>
        <taxon>Glomeromycetes</taxon>
        <taxon>Glomerales</taxon>
        <taxon>Glomeraceae</taxon>
        <taxon>Rhizophagus</taxon>
    </lineage>
</organism>
<gene>
    <name evidence="2" type="ORF">RirG_012420</name>
</gene>
<accession>A0A015LGG5</accession>
<proteinExistence type="predicted"/>
<dbReference type="AlphaFoldDB" id="A0A015LGG5"/>
<name>A0A015LGG5_RHIIW</name>
<comment type="caution">
    <text evidence="2">The sequence shown here is derived from an EMBL/GenBank/DDBJ whole genome shotgun (WGS) entry which is preliminary data.</text>
</comment>
<reference evidence="2 3" key="1">
    <citation type="submission" date="2014-02" db="EMBL/GenBank/DDBJ databases">
        <title>Single nucleus genome sequencing reveals high similarity among nuclei of an endomycorrhizal fungus.</title>
        <authorList>
            <person name="Lin K."/>
            <person name="Geurts R."/>
            <person name="Zhang Z."/>
            <person name="Limpens E."/>
            <person name="Saunders D.G."/>
            <person name="Mu D."/>
            <person name="Pang E."/>
            <person name="Cao H."/>
            <person name="Cha H."/>
            <person name="Lin T."/>
            <person name="Zhou Q."/>
            <person name="Shang Y."/>
            <person name="Li Y."/>
            <person name="Ivanov S."/>
            <person name="Sharma T."/>
            <person name="Velzen R.V."/>
            <person name="Ruijter N.D."/>
            <person name="Aanen D.K."/>
            <person name="Win J."/>
            <person name="Kamoun S."/>
            <person name="Bisseling T."/>
            <person name="Huang S."/>
        </authorList>
    </citation>
    <scope>NUCLEOTIDE SEQUENCE [LARGE SCALE GENOMIC DNA]</scope>
    <source>
        <strain evidence="3">DAOM197198w</strain>
    </source>
</reference>
<dbReference type="Proteomes" id="UP000022910">
    <property type="component" value="Unassembled WGS sequence"/>
</dbReference>
<dbReference type="HOGENOM" id="CLU_1489758_0_0_1"/>
<dbReference type="OrthoDB" id="2383576at2759"/>
<evidence type="ECO:0000256" key="1">
    <source>
        <dbReference type="SAM" id="Coils"/>
    </source>
</evidence>
<sequence length="181" mass="21177">MLNFTCDTASITTDLWTSCATDQMELRDIPLCIEPIKYPHTEFNLINKITTAITDNGCNMVKAIQEWEDYVEQNEKLEEAQAESNAKLAQHDLQNQIKIIIEERQPHILRTITEVSTRLGFALASWRRLRELKPAIRRALVNLIIESNYQSKKDCRQLQELMLNTYEWNLLDKLIELFKPI</sequence>